<name>A0A0F6AAQ4_9GAMM</name>
<dbReference type="RefSeq" id="WP_046356714.1">
    <property type="nucleotide sequence ID" value="NZ_AUXW01000155.1"/>
</dbReference>
<evidence type="ECO:0008006" key="3">
    <source>
        <dbReference type="Google" id="ProtNLM"/>
    </source>
</evidence>
<proteinExistence type="predicted"/>
<dbReference type="AlphaFoldDB" id="A0A0F6AAQ4"/>
<gene>
    <name evidence="1" type="ORF">N479_15970</name>
</gene>
<dbReference type="EMBL" id="AUXW01000155">
    <property type="protein sequence ID" value="KKE82906.1"/>
    <property type="molecule type" value="Genomic_DNA"/>
</dbReference>
<evidence type="ECO:0000313" key="2">
    <source>
        <dbReference type="Proteomes" id="UP000033434"/>
    </source>
</evidence>
<sequence length="146" mass="16883">MDKDVPIFHLFQTLENINDFELTILKCHLLVEEALTELLANKSESPKYILEARLTFANKLQISRALADTSCEPWVWAAISMLNKTRNRLAHNLTSSEVEADVAKFVLFIQNNQLMWPADILDVRNRDFFWAVFVVFKEIRSVVGVE</sequence>
<dbReference type="PATRIC" id="fig|1129367.4.peg.3166"/>
<protein>
    <recommendedName>
        <fullName evidence="3">DUF4145 domain-containing protein</fullName>
    </recommendedName>
</protein>
<organism evidence="1 2">
    <name type="scientific">Pseudoalteromonas luteoviolacea S4054</name>
    <dbReference type="NCBI Taxonomy" id="1129367"/>
    <lineage>
        <taxon>Bacteria</taxon>
        <taxon>Pseudomonadati</taxon>
        <taxon>Pseudomonadota</taxon>
        <taxon>Gammaproteobacteria</taxon>
        <taxon>Alteromonadales</taxon>
        <taxon>Pseudoalteromonadaceae</taxon>
        <taxon>Pseudoalteromonas</taxon>
    </lineage>
</organism>
<evidence type="ECO:0000313" key="1">
    <source>
        <dbReference type="EMBL" id="KKE82906.1"/>
    </source>
</evidence>
<accession>A0A0F6AAQ4</accession>
<comment type="caution">
    <text evidence="1">The sequence shown here is derived from an EMBL/GenBank/DDBJ whole genome shotgun (WGS) entry which is preliminary data.</text>
</comment>
<dbReference type="Proteomes" id="UP000033434">
    <property type="component" value="Unassembled WGS sequence"/>
</dbReference>
<reference evidence="1 2" key="1">
    <citation type="journal article" date="2015" name="BMC Genomics">
        <title>Genome mining reveals unlocked bioactive potential of marine Gram-negative bacteria.</title>
        <authorList>
            <person name="Machado H."/>
            <person name="Sonnenschein E.C."/>
            <person name="Melchiorsen J."/>
            <person name="Gram L."/>
        </authorList>
    </citation>
    <scope>NUCLEOTIDE SEQUENCE [LARGE SCALE GENOMIC DNA]</scope>
    <source>
        <strain evidence="1 2">S4054</strain>
    </source>
</reference>